<feature type="domain" description="Peptidase M16 C-terminal" evidence="8">
    <location>
        <begin position="236"/>
        <end position="283"/>
    </location>
</feature>
<evidence type="ECO:0000313" key="10">
    <source>
        <dbReference type="Proteomes" id="UP001240639"/>
    </source>
</evidence>
<name>A0ABT9HNI3_9SPHN</name>
<evidence type="ECO:0000256" key="6">
    <source>
        <dbReference type="SAM" id="SignalP"/>
    </source>
</evidence>
<feature type="signal peptide" evidence="6">
    <location>
        <begin position="1"/>
        <end position="30"/>
    </location>
</feature>
<evidence type="ECO:0000256" key="3">
    <source>
        <dbReference type="ARBA" id="ARBA00022801"/>
    </source>
</evidence>
<evidence type="ECO:0000256" key="1">
    <source>
        <dbReference type="ARBA" id="ARBA00007261"/>
    </source>
</evidence>
<dbReference type="Pfam" id="PF00675">
    <property type="entry name" value="Peptidase_M16"/>
    <property type="match status" value="1"/>
</dbReference>
<accession>A0ABT9HNI3</accession>
<keyword evidence="5" id="KW-0482">Metalloprotease</keyword>
<dbReference type="EMBL" id="JAVAIM010000001">
    <property type="protein sequence ID" value="MDP4574691.1"/>
    <property type="molecule type" value="Genomic_DNA"/>
</dbReference>
<keyword evidence="4" id="KW-0862">Zinc</keyword>
<evidence type="ECO:0000259" key="7">
    <source>
        <dbReference type="Pfam" id="PF00675"/>
    </source>
</evidence>
<evidence type="ECO:0000259" key="8">
    <source>
        <dbReference type="Pfam" id="PF05193"/>
    </source>
</evidence>
<evidence type="ECO:0000256" key="5">
    <source>
        <dbReference type="ARBA" id="ARBA00023049"/>
    </source>
</evidence>
<sequence length="964" mass="106067">MTSLTPRRRIAGLPLLALAAAACLIPVHSAAQETEQAAEAQIEPSTVTGWNFPVYDIPADPTVRFGTLDNGMRYAIMRNATPQNEVVLRMHYDVGFIDELDGELNAAHFIEHMAFNGSANVPEGEMIKLLEREGLKFGADTNASTGFDETIYKLALPRNDESLIDTGLMLMREIGSELTITQDAVDRERGILQSEIQTRNSYQARNARTSFKLLAPDTLYATRFPGPDGAGPTATVTAEQLRAMYERYYRPDNATLVIVGEVDPDMIEAKIKERFADWQKPDEPLFVTNVGTVDFERAPAATNFVDPSIDYLVEITRQSPFVERPTTVAEASRAFQIGVASQIVNRRLQKLALAPESPVLRAGMRIADFQDVATHAGVTVYAREDRWDEALAVGEQEIRRALEYGFTASEITEALTNLDTALKNGAERQATRPSATLANGLIATLSDERPFVTPATRYDVFQRIRPELTAEAVHAIFKQAFTGSGPLILVASKAPVEGGEEAILEAYEAAQEVAVTSPVEEATADFAYTDFGTPGTVVADERIEDLGFRALTFDNNVRLNLKPTDFKDNEVRFHVRIGAGELGYGLDQPGATMMLNSVYGLAGLEQHDFEELRRILAGRNVSLGIASATDHFHAAGTTKAADFERQMEVTAAYLTAPGYRPEAEARWNAIIPSFIAQTDASPINVFRNQVPRVIGGGDKRFGTPDEQELLGLTLDDLRAAVAPGLEQGAIEIAVVGDFEEQQVIDAVARTFGALPERPEALRDYPEARQVVFPQDRSLRTLYHKGEADQGLVHVAWPTDDDDNHREEITGQLAAAVITLRLTEKLREELGATYSPEAYSSMSSVFDSFGYLGALAIVEPSKQALAFDAIDEIAAEMRDSAVDDDLLARARNPLVERIAKQRRENSYWVGALENAQLRADRLDRIRRYEPRLREITAADIQAFARRYLTANGVLRIAVVPEGSGE</sequence>
<dbReference type="PANTHER" id="PTHR43690:SF17">
    <property type="entry name" value="PROTEIN YHJJ"/>
    <property type="match status" value="1"/>
</dbReference>
<keyword evidence="2" id="KW-0645">Protease</keyword>
<evidence type="ECO:0000256" key="4">
    <source>
        <dbReference type="ARBA" id="ARBA00022833"/>
    </source>
</evidence>
<keyword evidence="10" id="KW-1185">Reference proteome</keyword>
<gene>
    <name evidence="9" type="ORF">Q9K02_06005</name>
</gene>
<comment type="similarity">
    <text evidence="1">Belongs to the peptidase M16 family.</text>
</comment>
<organism evidence="9 10">
    <name type="scientific">Qipengyuania profundimaris</name>
    <dbReference type="NCBI Taxonomy" id="3067652"/>
    <lineage>
        <taxon>Bacteria</taxon>
        <taxon>Pseudomonadati</taxon>
        <taxon>Pseudomonadota</taxon>
        <taxon>Alphaproteobacteria</taxon>
        <taxon>Sphingomonadales</taxon>
        <taxon>Erythrobacteraceae</taxon>
        <taxon>Qipengyuania</taxon>
    </lineage>
</organism>
<keyword evidence="6" id="KW-0732">Signal</keyword>
<dbReference type="RefSeq" id="WP_305932068.1">
    <property type="nucleotide sequence ID" value="NZ_JAVAIM010000001.1"/>
</dbReference>
<dbReference type="InterPro" id="IPR011765">
    <property type="entry name" value="Pept_M16_N"/>
</dbReference>
<feature type="chain" id="PRO_5046942581" evidence="6">
    <location>
        <begin position="31"/>
        <end position="964"/>
    </location>
</feature>
<dbReference type="Pfam" id="PF05193">
    <property type="entry name" value="Peptidase_M16_C"/>
    <property type="match status" value="2"/>
</dbReference>
<dbReference type="Gene3D" id="3.30.830.10">
    <property type="entry name" value="Metalloenzyme, LuxS/M16 peptidase-like"/>
    <property type="match status" value="4"/>
</dbReference>
<dbReference type="InterPro" id="IPR007863">
    <property type="entry name" value="Peptidase_M16_C"/>
</dbReference>
<feature type="domain" description="Peptidase M16 N-terminal" evidence="7">
    <location>
        <begin position="76"/>
        <end position="203"/>
    </location>
</feature>
<protein>
    <submittedName>
        <fullName evidence="9">Insulinase family protein</fullName>
    </submittedName>
</protein>
<dbReference type="Proteomes" id="UP001240639">
    <property type="component" value="Unassembled WGS sequence"/>
</dbReference>
<dbReference type="PROSITE" id="PS51257">
    <property type="entry name" value="PROKAR_LIPOPROTEIN"/>
    <property type="match status" value="1"/>
</dbReference>
<comment type="caution">
    <text evidence="9">The sequence shown here is derived from an EMBL/GenBank/DDBJ whole genome shotgun (WGS) entry which is preliminary data.</text>
</comment>
<dbReference type="InterPro" id="IPR011249">
    <property type="entry name" value="Metalloenz_LuxS/M16"/>
</dbReference>
<dbReference type="SUPFAM" id="SSF63411">
    <property type="entry name" value="LuxS/MPP-like metallohydrolase"/>
    <property type="match status" value="4"/>
</dbReference>
<reference evidence="9 10" key="1">
    <citation type="submission" date="2023-08" db="EMBL/GenBank/DDBJ databases">
        <title>genomic of G39.</title>
        <authorList>
            <person name="Wang Y."/>
        </authorList>
    </citation>
    <scope>NUCLEOTIDE SEQUENCE [LARGE SCALE GENOMIC DNA]</scope>
    <source>
        <strain evidence="9 10">G39</strain>
    </source>
</reference>
<evidence type="ECO:0000313" key="9">
    <source>
        <dbReference type="EMBL" id="MDP4574691.1"/>
    </source>
</evidence>
<dbReference type="PANTHER" id="PTHR43690">
    <property type="entry name" value="NARDILYSIN"/>
    <property type="match status" value="1"/>
</dbReference>
<dbReference type="InterPro" id="IPR050626">
    <property type="entry name" value="Peptidase_M16"/>
</dbReference>
<evidence type="ECO:0000256" key="2">
    <source>
        <dbReference type="ARBA" id="ARBA00022670"/>
    </source>
</evidence>
<keyword evidence="3" id="KW-0378">Hydrolase</keyword>
<proteinExistence type="inferred from homology"/>
<feature type="domain" description="Peptidase M16 C-terminal" evidence="8">
    <location>
        <begin position="712"/>
        <end position="892"/>
    </location>
</feature>